<dbReference type="RefSeq" id="WP_103678774.1">
    <property type="nucleotide sequence ID" value="NZ_PQGD01000040.1"/>
</dbReference>
<reference evidence="3 4" key="1">
    <citation type="submission" date="2018-01" db="EMBL/GenBank/DDBJ databases">
        <title>Superficieibacter electus gen. nov., sp. nov., an extended-spectrum beta-lactamase possessing member of the Enterobacteriaceae family, isolated from intensive care unit surfaces.</title>
        <authorList>
            <person name="Potter R.F."/>
            <person name="D'Souza A.W."/>
        </authorList>
    </citation>
    <scope>NUCLEOTIDE SEQUENCE [LARGE SCALE GENOMIC DNA]</scope>
    <source>
        <strain evidence="2 4">BP-1</strain>
        <strain evidence="1 3">BP-2</strain>
    </source>
</reference>
<dbReference type="EMBL" id="PQGD01000040">
    <property type="protein sequence ID" value="POP41541.1"/>
    <property type="molecule type" value="Genomic_DNA"/>
</dbReference>
<proteinExistence type="predicted"/>
<evidence type="ECO:0000313" key="4">
    <source>
        <dbReference type="Proteomes" id="UP000247005"/>
    </source>
</evidence>
<dbReference type="EMBL" id="PQGE01000043">
    <property type="protein sequence ID" value="POP40547.1"/>
    <property type="molecule type" value="Genomic_DNA"/>
</dbReference>
<name>A0A2P5GH26_9ENTR</name>
<dbReference type="Proteomes" id="UP000237073">
    <property type="component" value="Unassembled WGS sequence"/>
</dbReference>
<evidence type="ECO:0000313" key="2">
    <source>
        <dbReference type="EMBL" id="POP41541.1"/>
    </source>
</evidence>
<organism evidence="2 4">
    <name type="scientific">Superficieibacter electus</name>
    <dbReference type="NCBI Taxonomy" id="2022662"/>
    <lineage>
        <taxon>Bacteria</taxon>
        <taxon>Pseudomonadati</taxon>
        <taxon>Pseudomonadota</taxon>
        <taxon>Gammaproteobacteria</taxon>
        <taxon>Enterobacterales</taxon>
        <taxon>Enterobacteriaceae</taxon>
        <taxon>Superficieibacter</taxon>
    </lineage>
</organism>
<comment type="caution">
    <text evidence="2">The sequence shown here is derived from an EMBL/GenBank/DDBJ whole genome shotgun (WGS) entry which is preliminary data.</text>
</comment>
<dbReference type="AlphaFoldDB" id="A0A2P5GH26"/>
<evidence type="ECO:0000313" key="3">
    <source>
        <dbReference type="Proteomes" id="UP000237073"/>
    </source>
</evidence>
<keyword evidence="3" id="KW-1185">Reference proteome</keyword>
<dbReference type="OrthoDB" id="6506369at2"/>
<gene>
    <name evidence="2" type="ORF">CHU32_26610</name>
    <name evidence="1" type="ORF">CHU33_26695</name>
</gene>
<sequence>MRNNDTLTQEEKFIRVVDKYILRHREQANNNEFYRKFYMLFVGYHLKYFYARAQYSNSCFHVDNIMQMFIGVVSCLNGNLLRQLTSGGSLLQSLNSLVNYISKDPDEAERIYADLLAQYERGRISRSMAYTPPRPGGRKRL</sequence>
<evidence type="ECO:0000313" key="1">
    <source>
        <dbReference type="EMBL" id="POP40547.1"/>
    </source>
</evidence>
<protein>
    <submittedName>
        <fullName evidence="2">Uncharacterized protein</fullName>
    </submittedName>
</protein>
<dbReference type="Proteomes" id="UP000247005">
    <property type="component" value="Unassembled WGS sequence"/>
</dbReference>
<accession>A0A2P5GH26</accession>